<dbReference type="Gene3D" id="3.40.605.10">
    <property type="entry name" value="Aldehyde Dehydrogenase, Chain A, domain 1"/>
    <property type="match status" value="1"/>
</dbReference>
<dbReference type="SUPFAM" id="SSF53720">
    <property type="entry name" value="ALDH-like"/>
    <property type="match status" value="1"/>
</dbReference>
<dbReference type="EMBL" id="CCBN010000015">
    <property type="protein sequence ID" value="CDO56380.1"/>
    <property type="molecule type" value="Genomic_DNA"/>
</dbReference>
<sequence length="496" mass="53765">MATSVQVTLPNGLTYEQPTGLFINNEFIPSSDGELIASINPSTEEVIAEVHAASIEDIDKAVISSRKAFKEVWKNYSIDGISRLLHKLADLFERDREILTSIEAADSGKPQISNASGDIDECVLQFRYYAGWADKRGGTVAEATSDKLGYIVHEPHGVCGQIIPWNYPLAMASWKIGPAIAAGNVIIIKLAENTPLSMLYVGKLIVEAGFPPGVINIVAGHGKIAGNAIATHPGIDKVAFTGSTLTGKSVMAAAAQTLKNVTLECGGKSPMIVFDDADIDQAVKWGHWGIMYNMGQNCSSTSRILIQDTIYDKFVDALVKYTKETYSVGDVYDATKHHGPVISKVQFDKILGYVDSGKEQGATLAFGGKAPYEKGYFIEPTIFSDVTDEMKIWKEEIFGPVVCLSKFSTEEEALYRANDTTYGLGSAIFSADISRCLRVSRELDAGTVWINSSNDTSHRIPFGGFKMSGIGSELGQYGLDNYTLKKAIHVNIGSKL</sequence>
<proteinExistence type="inferred from homology"/>
<gene>
    <name evidence="7" type="ORF">BN980_GECA15s00373g</name>
</gene>
<evidence type="ECO:0000259" key="6">
    <source>
        <dbReference type="Pfam" id="PF00171"/>
    </source>
</evidence>
<dbReference type="FunFam" id="3.40.309.10:FF:000012">
    <property type="entry name" value="Betaine aldehyde dehydrogenase"/>
    <property type="match status" value="1"/>
</dbReference>
<keyword evidence="8" id="KW-1185">Reference proteome</keyword>
<dbReference type="InterPro" id="IPR016161">
    <property type="entry name" value="Ald_DH/histidinol_DH"/>
</dbReference>
<organism evidence="7 8">
    <name type="scientific">Geotrichum candidum</name>
    <name type="common">Oospora lactis</name>
    <name type="synonym">Dipodascus geotrichum</name>
    <dbReference type="NCBI Taxonomy" id="1173061"/>
    <lineage>
        <taxon>Eukaryota</taxon>
        <taxon>Fungi</taxon>
        <taxon>Dikarya</taxon>
        <taxon>Ascomycota</taxon>
        <taxon>Saccharomycotina</taxon>
        <taxon>Dipodascomycetes</taxon>
        <taxon>Dipodascales</taxon>
        <taxon>Dipodascaceae</taxon>
        <taxon>Geotrichum</taxon>
    </lineage>
</organism>
<keyword evidence="3" id="KW-0520">NAD</keyword>
<evidence type="ECO:0000313" key="8">
    <source>
        <dbReference type="Proteomes" id="UP000242525"/>
    </source>
</evidence>
<dbReference type="GO" id="GO:0004029">
    <property type="term" value="F:aldehyde dehydrogenase (NAD+) activity"/>
    <property type="evidence" value="ECO:0007669"/>
    <property type="project" value="TreeGrafter"/>
</dbReference>
<dbReference type="InterPro" id="IPR016163">
    <property type="entry name" value="Ald_DH_C"/>
</dbReference>
<evidence type="ECO:0000256" key="1">
    <source>
        <dbReference type="ARBA" id="ARBA00009986"/>
    </source>
</evidence>
<protein>
    <submittedName>
        <fullName evidence="7">Similar to Saccharomyces cerevisiae YMR170C ALD2 Cytoplasmic aldehyde dehydrogenase</fullName>
    </submittedName>
</protein>
<dbReference type="FunFam" id="3.40.605.10:FF:000026">
    <property type="entry name" value="Aldehyde dehydrogenase, putative"/>
    <property type="match status" value="1"/>
</dbReference>
<dbReference type="FunFam" id="3.40.605.10:FF:000050">
    <property type="entry name" value="Aldehyde dehydrogenase, mitochondrial"/>
    <property type="match status" value="1"/>
</dbReference>
<dbReference type="Proteomes" id="UP000242525">
    <property type="component" value="Unassembled WGS sequence"/>
</dbReference>
<accession>A0A0J9XFR7</accession>
<evidence type="ECO:0000313" key="7">
    <source>
        <dbReference type="EMBL" id="CDO56380.1"/>
    </source>
</evidence>
<evidence type="ECO:0000256" key="3">
    <source>
        <dbReference type="ARBA" id="ARBA00023027"/>
    </source>
</evidence>
<dbReference type="Gene3D" id="3.40.309.10">
    <property type="entry name" value="Aldehyde Dehydrogenase, Chain A, domain 2"/>
    <property type="match status" value="1"/>
</dbReference>
<evidence type="ECO:0000256" key="2">
    <source>
        <dbReference type="ARBA" id="ARBA00023002"/>
    </source>
</evidence>
<evidence type="ECO:0000256" key="4">
    <source>
        <dbReference type="PROSITE-ProRule" id="PRU10007"/>
    </source>
</evidence>
<evidence type="ECO:0000256" key="5">
    <source>
        <dbReference type="RuleBase" id="RU003345"/>
    </source>
</evidence>
<dbReference type="InterPro" id="IPR016162">
    <property type="entry name" value="Ald_DH_N"/>
</dbReference>
<keyword evidence="2 5" id="KW-0560">Oxidoreductase</keyword>
<dbReference type="OrthoDB" id="310895at2759"/>
<dbReference type="PANTHER" id="PTHR43720">
    <property type="entry name" value="2-AMINOMUCONIC SEMIALDEHYDE DEHYDROGENASE"/>
    <property type="match status" value="1"/>
</dbReference>
<reference evidence="7" key="1">
    <citation type="submission" date="2014-03" db="EMBL/GenBank/DDBJ databases">
        <authorList>
            <person name="Casaregola S."/>
        </authorList>
    </citation>
    <scope>NUCLEOTIDE SEQUENCE [LARGE SCALE GENOMIC DNA]</scope>
    <source>
        <strain evidence="7">CLIB 918</strain>
    </source>
</reference>
<dbReference type="PANTHER" id="PTHR43720:SF2">
    <property type="entry name" value="2-AMINOMUCONIC SEMIALDEHYDE DEHYDROGENASE"/>
    <property type="match status" value="1"/>
</dbReference>
<dbReference type="Pfam" id="PF00171">
    <property type="entry name" value="Aldedh"/>
    <property type="match status" value="1"/>
</dbReference>
<dbReference type="GO" id="GO:0046394">
    <property type="term" value="P:carboxylic acid biosynthetic process"/>
    <property type="evidence" value="ECO:0007669"/>
    <property type="project" value="UniProtKB-ARBA"/>
</dbReference>
<feature type="domain" description="Aldehyde dehydrogenase" evidence="6">
    <location>
        <begin position="28"/>
        <end position="487"/>
    </location>
</feature>
<dbReference type="InterPro" id="IPR015590">
    <property type="entry name" value="Aldehyde_DH_dom"/>
</dbReference>
<dbReference type="AlphaFoldDB" id="A0A0J9XFR7"/>
<dbReference type="STRING" id="1173061.A0A0J9XFR7"/>
<name>A0A0J9XFR7_GEOCN</name>
<dbReference type="PROSITE" id="PS00687">
    <property type="entry name" value="ALDEHYDE_DEHYDR_GLU"/>
    <property type="match status" value="1"/>
</dbReference>
<dbReference type="GO" id="GO:0006598">
    <property type="term" value="P:polyamine catabolic process"/>
    <property type="evidence" value="ECO:0007669"/>
    <property type="project" value="TreeGrafter"/>
</dbReference>
<dbReference type="InterPro" id="IPR029510">
    <property type="entry name" value="Ald_DH_CS_GLU"/>
</dbReference>
<comment type="similarity">
    <text evidence="1 5">Belongs to the aldehyde dehydrogenase family.</text>
</comment>
<feature type="active site" evidence="4">
    <location>
        <position position="264"/>
    </location>
</feature>
<comment type="caution">
    <text evidence="7">The sequence shown here is derived from an EMBL/GenBank/DDBJ whole genome shotgun (WGS) entry which is preliminary data.</text>
</comment>